<evidence type="ECO:0008006" key="3">
    <source>
        <dbReference type="Google" id="ProtNLM"/>
    </source>
</evidence>
<protein>
    <recommendedName>
        <fullName evidence="3">F-box domain-containing protein</fullName>
    </recommendedName>
</protein>
<dbReference type="InterPro" id="IPR032675">
    <property type="entry name" value="LRR_dom_sf"/>
</dbReference>
<evidence type="ECO:0000313" key="1">
    <source>
        <dbReference type="EMBL" id="KAJ3984521.1"/>
    </source>
</evidence>
<dbReference type="AlphaFoldDB" id="A0AA38UTE9"/>
<accession>A0AA38UTE9</accession>
<comment type="caution">
    <text evidence="1">The sequence shown here is derived from an EMBL/GenBank/DDBJ whole genome shotgun (WGS) entry which is preliminary data.</text>
</comment>
<organism evidence="1 2">
    <name type="scientific">Lentinula detonsa</name>
    <dbReference type="NCBI Taxonomy" id="2804962"/>
    <lineage>
        <taxon>Eukaryota</taxon>
        <taxon>Fungi</taxon>
        <taxon>Dikarya</taxon>
        <taxon>Basidiomycota</taxon>
        <taxon>Agaricomycotina</taxon>
        <taxon>Agaricomycetes</taxon>
        <taxon>Agaricomycetidae</taxon>
        <taxon>Agaricales</taxon>
        <taxon>Marasmiineae</taxon>
        <taxon>Omphalotaceae</taxon>
        <taxon>Lentinula</taxon>
    </lineage>
</organism>
<dbReference type="SUPFAM" id="SSF52047">
    <property type="entry name" value="RNI-like"/>
    <property type="match status" value="1"/>
</dbReference>
<gene>
    <name evidence="1" type="ORF">F5890DRAFT_1440750</name>
</gene>
<evidence type="ECO:0000313" key="2">
    <source>
        <dbReference type="Proteomes" id="UP001163850"/>
    </source>
</evidence>
<dbReference type="Gene3D" id="3.80.10.10">
    <property type="entry name" value="Ribonuclease Inhibitor"/>
    <property type="match status" value="1"/>
</dbReference>
<dbReference type="EMBL" id="MU801986">
    <property type="protein sequence ID" value="KAJ3984521.1"/>
    <property type="molecule type" value="Genomic_DNA"/>
</dbReference>
<reference evidence="1" key="1">
    <citation type="submission" date="2022-08" db="EMBL/GenBank/DDBJ databases">
        <authorList>
            <consortium name="DOE Joint Genome Institute"/>
            <person name="Min B."/>
            <person name="Riley R."/>
            <person name="Sierra-Patev S."/>
            <person name="Naranjo-Ortiz M."/>
            <person name="Looney B."/>
            <person name="Konkel Z."/>
            <person name="Slot J.C."/>
            <person name="Sakamoto Y."/>
            <person name="Steenwyk J.L."/>
            <person name="Rokas A."/>
            <person name="Carro J."/>
            <person name="Camarero S."/>
            <person name="Ferreira P."/>
            <person name="Molpeceres G."/>
            <person name="Ruiz-Duenas F.J."/>
            <person name="Serrano A."/>
            <person name="Henrissat B."/>
            <person name="Drula E."/>
            <person name="Hughes K.W."/>
            <person name="Mata J.L."/>
            <person name="Ishikawa N.K."/>
            <person name="Vargas-Isla R."/>
            <person name="Ushijima S."/>
            <person name="Smith C.A."/>
            <person name="Ahrendt S."/>
            <person name="Andreopoulos W."/>
            <person name="He G."/>
            <person name="Labutti K."/>
            <person name="Lipzen A."/>
            <person name="Ng V."/>
            <person name="Sandor L."/>
            <person name="Barry K."/>
            <person name="Martinez A.T."/>
            <person name="Xiao Y."/>
            <person name="Gibbons J.G."/>
            <person name="Terashima K."/>
            <person name="Hibbett D.S."/>
            <person name="Grigoriev I.V."/>
        </authorList>
    </citation>
    <scope>NUCLEOTIDE SEQUENCE</scope>
    <source>
        <strain evidence="1">TFB7829</strain>
    </source>
</reference>
<dbReference type="Proteomes" id="UP001163850">
    <property type="component" value="Unassembled WGS sequence"/>
</dbReference>
<proteinExistence type="predicted"/>
<sequence length="513" mass="57897">MHQALLIDEILEVILDSCTESWTLSRIARSCQAWKDPALDRLWWRISSFKPLLDLIPGLLCVNGVYVSLDNPVLELPFCPDFRLLQCYASRVKQIVYRENIRLHPTLLSLLLQDHEQACIFRKLSIVQLSLTKCSSLSPIISLAKGLKTVELDLGFKMNNFETVNRTAFDFLTTADRVSSSFDSLSLRGGASGQVMDSVNNLSRLKVLHLCVGATLPVETLTAISTFPYLRELEIHTSHIQPEDFILSSQGCFPSLHSLNIRGRANSIEKLLQNMRSGNLVALRIDIEPLVYTNNTWGGLFAAIKEKTYDSLLQLTIEHHMDTQDFSLENDTPSSPDTTLHPYVDNLLRTNPNDFLHFEHLHSLSHHRNLRQIVIETTPPILVRDSDLEQIVRWWPNLEHLDLGSVPTFDPRWMPKATLAGLSILSRGLSVLDTLTIPINSAKLTCDAATKSAGNGNGSLRYMTLTASTPPDKSMAHYLHRLFPSIIEIHGTSGHEEHWDRVQKDFELLKLTE</sequence>
<name>A0AA38UTE9_9AGAR</name>